<dbReference type="Gene3D" id="1.20.1260.10">
    <property type="match status" value="1"/>
</dbReference>
<evidence type="ECO:0000313" key="6">
    <source>
        <dbReference type="EMBL" id="RAP03063.1"/>
    </source>
</evidence>
<keyword evidence="2" id="KW-0479">Metal-binding</keyword>
<evidence type="ECO:0000313" key="7">
    <source>
        <dbReference type="Proteomes" id="UP000248557"/>
    </source>
</evidence>
<dbReference type="InterPro" id="IPR012347">
    <property type="entry name" value="Ferritin-like"/>
</dbReference>
<keyword evidence="4" id="KW-0408">Iron</keyword>
<dbReference type="FunFam" id="1.20.1260.10:FF:000001">
    <property type="entry name" value="Non-heme ferritin"/>
    <property type="match status" value="1"/>
</dbReference>
<name>A0A328Q0Q2_9EURY</name>
<dbReference type="InterPro" id="IPR009040">
    <property type="entry name" value="Ferritin-like_diiron"/>
</dbReference>
<dbReference type="GO" id="GO:0006879">
    <property type="term" value="P:intracellular iron ion homeostasis"/>
    <property type="evidence" value="ECO:0007669"/>
    <property type="project" value="UniProtKB-KW"/>
</dbReference>
<dbReference type="GO" id="GO:0008199">
    <property type="term" value="F:ferric iron binding"/>
    <property type="evidence" value="ECO:0007669"/>
    <property type="project" value="InterPro"/>
</dbReference>
<evidence type="ECO:0000256" key="3">
    <source>
        <dbReference type="ARBA" id="ARBA00023002"/>
    </source>
</evidence>
<dbReference type="EMBL" id="NGJK01000049">
    <property type="protein sequence ID" value="RAP03063.1"/>
    <property type="molecule type" value="Genomic_DNA"/>
</dbReference>
<dbReference type="PROSITE" id="PS50905">
    <property type="entry name" value="FERRITIN_LIKE"/>
    <property type="match status" value="1"/>
</dbReference>
<evidence type="ECO:0000256" key="4">
    <source>
        <dbReference type="ARBA" id="ARBA00023004"/>
    </source>
</evidence>
<accession>A0A328Q0Q2</accession>
<dbReference type="InterPro" id="IPR001519">
    <property type="entry name" value="Ferritin"/>
</dbReference>
<sequence>MLDKKMEKALNDQLNAEMASGYLYLSMATYFEDKDLPGFGNALRVHAQEELDHAMKFYDYILRKGGSVVLQAIDTPKREWKNTVEVYEEILEHEELVTSLIHDLVDLSIKIKDHATNQFLLWFVEEQVEEEELAHEDLRKVKMALESPQLLYLLDKEYGQLTNQTEEE</sequence>
<gene>
    <name evidence="6" type="ORF">CA615_04245</name>
</gene>
<proteinExistence type="predicted"/>
<evidence type="ECO:0000259" key="5">
    <source>
        <dbReference type="PROSITE" id="PS50905"/>
    </source>
</evidence>
<dbReference type="RefSeq" id="WP_011406440.1">
    <property type="nucleotide sequence ID" value="NZ_CATZNA010000002.1"/>
</dbReference>
<dbReference type="Pfam" id="PF00210">
    <property type="entry name" value="Ferritin"/>
    <property type="match status" value="1"/>
</dbReference>
<comment type="caution">
    <text evidence="6">The sequence shown here is derived from an EMBL/GenBank/DDBJ whole genome shotgun (WGS) entry which is preliminary data.</text>
</comment>
<dbReference type="GO" id="GO:0005829">
    <property type="term" value="C:cytosol"/>
    <property type="evidence" value="ECO:0007669"/>
    <property type="project" value="TreeGrafter"/>
</dbReference>
<dbReference type="OMA" id="CEDKGFE"/>
<protein>
    <submittedName>
        <fullName evidence="6">Ferritin</fullName>
    </submittedName>
</protein>
<keyword evidence="1" id="KW-0409">Iron storage</keyword>
<dbReference type="CDD" id="cd01055">
    <property type="entry name" value="Nonheme_Ferritin"/>
    <property type="match status" value="1"/>
</dbReference>
<dbReference type="InterPro" id="IPR009078">
    <property type="entry name" value="Ferritin-like_SF"/>
</dbReference>
<dbReference type="PANTHER" id="PTHR11431">
    <property type="entry name" value="FERRITIN"/>
    <property type="match status" value="1"/>
</dbReference>
<dbReference type="InterPro" id="IPR008331">
    <property type="entry name" value="Ferritin_DPS_dom"/>
</dbReference>
<dbReference type="SUPFAM" id="SSF47240">
    <property type="entry name" value="Ferritin-like"/>
    <property type="match status" value="1"/>
</dbReference>
<dbReference type="GO" id="GO:0004322">
    <property type="term" value="F:ferroxidase activity"/>
    <property type="evidence" value="ECO:0007669"/>
    <property type="project" value="TreeGrafter"/>
</dbReference>
<evidence type="ECO:0000256" key="1">
    <source>
        <dbReference type="ARBA" id="ARBA00022434"/>
    </source>
</evidence>
<dbReference type="GO" id="GO:0042802">
    <property type="term" value="F:identical protein binding"/>
    <property type="evidence" value="ECO:0007669"/>
    <property type="project" value="UniProtKB-ARBA"/>
</dbReference>
<dbReference type="GO" id="GO:0006826">
    <property type="term" value="P:iron ion transport"/>
    <property type="evidence" value="ECO:0007669"/>
    <property type="project" value="InterPro"/>
</dbReference>
<feature type="domain" description="Ferritin-like diiron" evidence="5">
    <location>
        <begin position="1"/>
        <end position="145"/>
    </location>
</feature>
<dbReference type="InterPro" id="IPR041719">
    <property type="entry name" value="Ferritin_prok"/>
</dbReference>
<dbReference type="Proteomes" id="UP000248557">
    <property type="component" value="Unassembled WGS sequence"/>
</dbReference>
<dbReference type="PANTHER" id="PTHR11431:SF127">
    <property type="entry name" value="BACTERIAL NON-HEME FERRITIN"/>
    <property type="match status" value="1"/>
</dbReference>
<evidence type="ECO:0000256" key="2">
    <source>
        <dbReference type="ARBA" id="ARBA00022723"/>
    </source>
</evidence>
<keyword evidence="3" id="KW-0560">Oxidoreductase</keyword>
<dbReference type="GO" id="GO:0008198">
    <property type="term" value="F:ferrous iron binding"/>
    <property type="evidence" value="ECO:0007669"/>
    <property type="project" value="TreeGrafter"/>
</dbReference>
<organism evidence="6 7">
    <name type="scientific">Methanosphaera stadtmanae</name>
    <dbReference type="NCBI Taxonomy" id="2317"/>
    <lineage>
        <taxon>Archaea</taxon>
        <taxon>Methanobacteriati</taxon>
        <taxon>Methanobacteriota</taxon>
        <taxon>Methanomada group</taxon>
        <taxon>Methanobacteria</taxon>
        <taxon>Methanobacteriales</taxon>
        <taxon>Methanobacteriaceae</taxon>
        <taxon>Methanosphaera</taxon>
    </lineage>
</organism>
<reference evidence="6 7" key="1">
    <citation type="submission" date="2017-05" db="EMBL/GenBank/DDBJ databases">
        <title>Host range expansion of the Methanosphaera genus to humans and monogastric animals involves recent and extensive reduction in genome content.</title>
        <authorList>
            <person name="Hoedt E.C."/>
            <person name="Volmer J.G."/>
            <person name="Parks D.H."/>
            <person name="Rosewarne C.P."/>
            <person name="Denman S.E."/>
            <person name="Mcsweeney C.S."/>
            <person name="O Cuiv P."/>
            <person name="Hugenholtz P."/>
            <person name="Tyson G.W."/>
            <person name="Morrison M."/>
        </authorList>
    </citation>
    <scope>NUCLEOTIDE SEQUENCE [LARGE SCALE GENOMIC DNA]</scope>
    <source>
        <strain evidence="6 7">PA5</strain>
    </source>
</reference>
<dbReference type="AlphaFoldDB" id="A0A328Q0Q2"/>
<dbReference type="GeneID" id="3854726"/>